<evidence type="ECO:0000313" key="3">
    <source>
        <dbReference type="EMBL" id="RLL63961.1"/>
    </source>
</evidence>
<dbReference type="Proteomes" id="UP000279673">
    <property type="component" value="Unassembled WGS sequence"/>
</dbReference>
<dbReference type="SUPFAM" id="SSF50475">
    <property type="entry name" value="FMN-binding split barrel"/>
    <property type="match status" value="1"/>
</dbReference>
<dbReference type="Gene3D" id="2.30.110.10">
    <property type="entry name" value="Electron Transport, Fmn-binding Protein, Chain A"/>
    <property type="match status" value="1"/>
</dbReference>
<accession>A0A421BLZ3</accession>
<reference evidence="3 4" key="1">
    <citation type="submission" date="2018-10" db="EMBL/GenBank/DDBJ databases">
        <title>Rhodobacter sp . BO-81.</title>
        <authorList>
            <person name="Im W.T."/>
        </authorList>
    </citation>
    <scope>NUCLEOTIDE SEQUENCE [LARGE SCALE GENOMIC DNA]</scope>
    <source>
        <strain evidence="3 4">BO-81</strain>
    </source>
</reference>
<proteinExistence type="predicted"/>
<gene>
    <name evidence="3" type="ORF">DYS74_13515</name>
</gene>
<feature type="domain" description="Flavin reductase like" evidence="2">
    <location>
        <begin position="20"/>
        <end position="167"/>
    </location>
</feature>
<dbReference type="EMBL" id="RCHI01000013">
    <property type="protein sequence ID" value="RLL63961.1"/>
    <property type="molecule type" value="Genomic_DNA"/>
</dbReference>
<dbReference type="PANTHER" id="PTHR30466:SF1">
    <property type="entry name" value="FMN REDUCTASE (NADH) RUTF"/>
    <property type="match status" value="1"/>
</dbReference>
<dbReference type="RefSeq" id="WP_121534218.1">
    <property type="nucleotide sequence ID" value="NZ_RCHI01000013.1"/>
</dbReference>
<dbReference type="InterPro" id="IPR002563">
    <property type="entry name" value="Flavin_Rdtase-like_dom"/>
</dbReference>
<dbReference type="AlphaFoldDB" id="A0A421BLZ3"/>
<comment type="caution">
    <text evidence="3">The sequence shown here is derived from an EMBL/GenBank/DDBJ whole genome shotgun (WGS) entry which is preliminary data.</text>
</comment>
<keyword evidence="1" id="KW-0560">Oxidoreductase</keyword>
<evidence type="ECO:0000256" key="1">
    <source>
        <dbReference type="ARBA" id="ARBA00023002"/>
    </source>
</evidence>
<dbReference type="InterPro" id="IPR050268">
    <property type="entry name" value="NADH-dep_flavin_reductase"/>
</dbReference>
<dbReference type="GO" id="GO:0010181">
    <property type="term" value="F:FMN binding"/>
    <property type="evidence" value="ECO:0007669"/>
    <property type="project" value="InterPro"/>
</dbReference>
<name>A0A421BLZ3_9RHOB</name>
<keyword evidence="4" id="KW-1185">Reference proteome</keyword>
<evidence type="ECO:0000259" key="2">
    <source>
        <dbReference type="SMART" id="SM00903"/>
    </source>
</evidence>
<dbReference type="GO" id="GO:0042602">
    <property type="term" value="F:riboflavin reductase (NADPH) activity"/>
    <property type="evidence" value="ECO:0007669"/>
    <property type="project" value="TreeGrafter"/>
</dbReference>
<dbReference type="PANTHER" id="PTHR30466">
    <property type="entry name" value="FLAVIN REDUCTASE"/>
    <property type="match status" value="1"/>
</dbReference>
<organism evidence="3 4">
    <name type="scientific">Paenirhodobacter hankyongi</name>
    <dbReference type="NCBI Taxonomy" id="2294033"/>
    <lineage>
        <taxon>Bacteria</taxon>
        <taxon>Pseudomonadati</taxon>
        <taxon>Pseudomonadota</taxon>
        <taxon>Alphaproteobacteria</taxon>
        <taxon>Rhodobacterales</taxon>
        <taxon>Rhodobacter group</taxon>
        <taxon>Paenirhodobacter</taxon>
    </lineage>
</organism>
<sequence>MTMPMLYPRPDVAEGLKAAMRHVASSVTVITAGRGAARRGITATAFTSVTMEPPTVLVCINRGGAAHEAITRAGHFCVNVLCEDATDVAASFAGMTGKTGADQFEGFEWVETASGAPAYAYAQAAISCSVAACHVAGSHSIFIGQVEEVAIDPDRTPLLHFNRGFHRLGARR</sequence>
<dbReference type="Pfam" id="PF01613">
    <property type="entry name" value="Flavin_Reduct"/>
    <property type="match status" value="1"/>
</dbReference>
<dbReference type="SMART" id="SM00903">
    <property type="entry name" value="Flavin_Reduct"/>
    <property type="match status" value="1"/>
</dbReference>
<evidence type="ECO:0000313" key="4">
    <source>
        <dbReference type="Proteomes" id="UP000279673"/>
    </source>
</evidence>
<dbReference type="InterPro" id="IPR012349">
    <property type="entry name" value="Split_barrel_FMN-bd"/>
</dbReference>
<protein>
    <submittedName>
        <fullName evidence="3">Flavin reductase</fullName>
    </submittedName>
</protein>